<feature type="transmembrane region" description="Helical" evidence="8">
    <location>
        <begin position="80"/>
        <end position="103"/>
    </location>
</feature>
<evidence type="ECO:0000256" key="4">
    <source>
        <dbReference type="ARBA" id="ARBA00022692"/>
    </source>
</evidence>
<feature type="transmembrane region" description="Helical" evidence="8">
    <location>
        <begin position="378"/>
        <end position="398"/>
    </location>
</feature>
<feature type="transmembrane region" description="Helical" evidence="8">
    <location>
        <begin position="164"/>
        <end position="185"/>
    </location>
</feature>
<dbReference type="PANTHER" id="PTHR43549:SF3">
    <property type="entry name" value="MULTIDRUG RESISTANCE PROTEIN YPNP-RELATED"/>
    <property type="match status" value="1"/>
</dbReference>
<evidence type="ECO:0000256" key="5">
    <source>
        <dbReference type="ARBA" id="ARBA00022989"/>
    </source>
</evidence>
<evidence type="ECO:0000256" key="3">
    <source>
        <dbReference type="ARBA" id="ARBA00022475"/>
    </source>
</evidence>
<name>A0ABT3W642_9PROT</name>
<feature type="transmembrane region" description="Helical" evidence="8">
    <location>
        <begin position="124"/>
        <end position="144"/>
    </location>
</feature>
<protein>
    <submittedName>
        <fullName evidence="9">MATE family efflux transporter</fullName>
    </submittedName>
</protein>
<evidence type="ECO:0000256" key="8">
    <source>
        <dbReference type="SAM" id="Phobius"/>
    </source>
</evidence>
<comment type="caution">
    <text evidence="9">The sequence shown here is derived from an EMBL/GenBank/DDBJ whole genome shotgun (WGS) entry which is preliminary data.</text>
</comment>
<organism evidence="9 10">
    <name type="scientific">Bombella saccharophila</name>
    <dbReference type="NCBI Taxonomy" id="2967338"/>
    <lineage>
        <taxon>Bacteria</taxon>
        <taxon>Pseudomonadati</taxon>
        <taxon>Pseudomonadota</taxon>
        <taxon>Alphaproteobacteria</taxon>
        <taxon>Acetobacterales</taxon>
        <taxon>Acetobacteraceae</taxon>
        <taxon>Bombella</taxon>
    </lineage>
</organism>
<keyword evidence="5 8" id="KW-1133">Transmembrane helix</keyword>
<evidence type="ECO:0000256" key="6">
    <source>
        <dbReference type="ARBA" id="ARBA00023136"/>
    </source>
</evidence>
<sequence>MPHHDRHAPSAPSPSPVKDRSPCAKAQHQRRHARFVHGNIMRHVITMAGTGAIGLMAVFCVDLLNFFYISHLHDPTLTAAIAFATSLGFVQVAVSLGMSIGLGANTGRLIGACRHFRARRHASAFLVLMLVVTTALGVTTALLAHPLLVLLGARGEALKHASHFMYITSPALPLVCLGMALSSLLRAVGDAGRAMRVTLTGAACTVIIDPILIFGFHLGLEGAAISTVLSRCVISLSGFLNLRGHDMLERPRLKIIPHASRDIGSIALPAIGTNMATPIGNLIVTHAMSRFGLEAVSGQAVVDRMVPVAFAFVFALTGSVGPIMAQNLGACLPQRVQETFLAALKLTALCVGLDWLFFALGEPLILHLFHVQGDAVGLVKLFCHWAVASYMFVGLLFVSNTAFNNLGHPLYSTMFNWARATVGTIPFVAIGVHYGPRGVMVGQALGVTLIGSCALITALTVIRRLPQRPQRPPRKSHTKRKAH</sequence>
<feature type="transmembrane region" description="Helical" evidence="8">
    <location>
        <begin position="223"/>
        <end position="242"/>
    </location>
</feature>
<evidence type="ECO:0000256" key="2">
    <source>
        <dbReference type="ARBA" id="ARBA00022448"/>
    </source>
</evidence>
<feature type="transmembrane region" description="Helical" evidence="8">
    <location>
        <begin position="44"/>
        <end position="68"/>
    </location>
</feature>
<feature type="transmembrane region" description="Helical" evidence="8">
    <location>
        <begin position="440"/>
        <end position="462"/>
    </location>
</feature>
<proteinExistence type="predicted"/>
<reference evidence="9 10" key="1">
    <citation type="submission" date="2022-07" db="EMBL/GenBank/DDBJ databases">
        <title>Bombella genomes.</title>
        <authorList>
            <person name="Harer L."/>
            <person name="Styblova S."/>
            <person name="Ehrmann M."/>
        </authorList>
    </citation>
    <scope>NUCLEOTIDE SEQUENCE [LARGE SCALE GENOMIC DNA]</scope>
    <source>
        <strain evidence="9 10">TMW 2.2558</strain>
    </source>
</reference>
<evidence type="ECO:0000256" key="7">
    <source>
        <dbReference type="SAM" id="MobiDB-lite"/>
    </source>
</evidence>
<dbReference type="Pfam" id="PF01554">
    <property type="entry name" value="MatE"/>
    <property type="match status" value="2"/>
</dbReference>
<dbReference type="InterPro" id="IPR002528">
    <property type="entry name" value="MATE_fam"/>
</dbReference>
<feature type="transmembrane region" description="Helical" evidence="8">
    <location>
        <begin position="340"/>
        <end position="358"/>
    </location>
</feature>
<evidence type="ECO:0000313" key="10">
    <source>
        <dbReference type="Proteomes" id="UP001165648"/>
    </source>
</evidence>
<gene>
    <name evidence="9" type="ORF">NQF64_04700</name>
</gene>
<keyword evidence="3" id="KW-1003">Cell membrane</keyword>
<dbReference type="RefSeq" id="WP_266106648.1">
    <property type="nucleotide sequence ID" value="NZ_JANIDW010000002.1"/>
</dbReference>
<comment type="subcellular location">
    <subcellularLocation>
        <location evidence="1">Cell inner membrane</location>
        <topology evidence="1">Multi-pass membrane protein</topology>
    </subcellularLocation>
</comment>
<dbReference type="InterPro" id="IPR048279">
    <property type="entry name" value="MdtK-like"/>
</dbReference>
<feature type="transmembrane region" description="Helical" evidence="8">
    <location>
        <begin position="263"/>
        <end position="288"/>
    </location>
</feature>
<feature type="transmembrane region" description="Helical" evidence="8">
    <location>
        <begin position="308"/>
        <end position="328"/>
    </location>
</feature>
<accession>A0ABT3W642</accession>
<feature type="region of interest" description="Disordered" evidence="7">
    <location>
        <begin position="1"/>
        <end position="28"/>
    </location>
</feature>
<dbReference type="Proteomes" id="UP001165648">
    <property type="component" value="Unassembled WGS sequence"/>
</dbReference>
<feature type="transmembrane region" description="Helical" evidence="8">
    <location>
        <begin position="410"/>
        <end position="434"/>
    </location>
</feature>
<keyword evidence="10" id="KW-1185">Reference proteome</keyword>
<dbReference type="PIRSF" id="PIRSF006603">
    <property type="entry name" value="DinF"/>
    <property type="match status" value="1"/>
</dbReference>
<keyword evidence="2" id="KW-0813">Transport</keyword>
<dbReference type="EMBL" id="JANIDW010000002">
    <property type="protein sequence ID" value="MCX5614541.1"/>
    <property type="molecule type" value="Genomic_DNA"/>
</dbReference>
<evidence type="ECO:0000256" key="1">
    <source>
        <dbReference type="ARBA" id="ARBA00004429"/>
    </source>
</evidence>
<dbReference type="PANTHER" id="PTHR43549">
    <property type="entry name" value="MULTIDRUG RESISTANCE PROTEIN YPNP-RELATED"/>
    <property type="match status" value="1"/>
</dbReference>
<keyword evidence="4 8" id="KW-0812">Transmembrane</keyword>
<dbReference type="InterPro" id="IPR052031">
    <property type="entry name" value="Membrane_Transporter-Flippase"/>
</dbReference>
<keyword evidence="6 8" id="KW-0472">Membrane</keyword>
<evidence type="ECO:0000313" key="9">
    <source>
        <dbReference type="EMBL" id="MCX5614541.1"/>
    </source>
</evidence>
<feature type="transmembrane region" description="Helical" evidence="8">
    <location>
        <begin position="197"/>
        <end position="217"/>
    </location>
</feature>